<accession>A0A219B4I2</accession>
<dbReference type="EMBL" id="NFZT01000001">
    <property type="protein sequence ID" value="OWV33292.1"/>
    <property type="molecule type" value="Genomic_DNA"/>
</dbReference>
<keyword evidence="1" id="KW-0812">Transmembrane</keyword>
<keyword evidence="1" id="KW-0472">Membrane</keyword>
<organism evidence="2 3">
    <name type="scientific">Pacificimonas flava</name>
    <dbReference type="NCBI Taxonomy" id="1234595"/>
    <lineage>
        <taxon>Bacteria</taxon>
        <taxon>Pseudomonadati</taxon>
        <taxon>Pseudomonadota</taxon>
        <taxon>Alphaproteobacteria</taxon>
        <taxon>Sphingomonadales</taxon>
        <taxon>Sphingosinicellaceae</taxon>
        <taxon>Pacificimonas</taxon>
    </lineage>
</organism>
<dbReference type="RefSeq" id="WP_088712077.1">
    <property type="nucleotide sequence ID" value="NZ_NFZT01000001.1"/>
</dbReference>
<evidence type="ECO:0000313" key="2">
    <source>
        <dbReference type="EMBL" id="OWV33292.1"/>
    </source>
</evidence>
<sequence length="40" mass="4476">MNSGEKRPLWKRVGWLVGLYMASITILGLVALAIKFWLGS</sequence>
<dbReference type="InterPro" id="IPR018895">
    <property type="entry name" value="DUF2474"/>
</dbReference>
<evidence type="ECO:0000256" key="1">
    <source>
        <dbReference type="SAM" id="Phobius"/>
    </source>
</evidence>
<dbReference type="Proteomes" id="UP000198462">
    <property type="component" value="Unassembled WGS sequence"/>
</dbReference>
<feature type="transmembrane region" description="Helical" evidence="1">
    <location>
        <begin position="12"/>
        <end position="38"/>
    </location>
</feature>
<dbReference type="OrthoDB" id="6199137at2"/>
<gene>
    <name evidence="2" type="ORF">B5C34_07370</name>
</gene>
<comment type="caution">
    <text evidence="2">The sequence shown here is derived from an EMBL/GenBank/DDBJ whole genome shotgun (WGS) entry which is preliminary data.</text>
</comment>
<evidence type="ECO:0000313" key="3">
    <source>
        <dbReference type="Proteomes" id="UP000198462"/>
    </source>
</evidence>
<reference evidence="3" key="1">
    <citation type="submission" date="2017-05" db="EMBL/GenBank/DDBJ databases">
        <authorList>
            <person name="Lin X."/>
        </authorList>
    </citation>
    <scope>NUCLEOTIDE SEQUENCE [LARGE SCALE GENOMIC DNA]</scope>
    <source>
        <strain evidence="3">JLT2012</strain>
    </source>
</reference>
<keyword evidence="1" id="KW-1133">Transmembrane helix</keyword>
<protein>
    <submittedName>
        <fullName evidence="2">DUF2474 domain-containing protein</fullName>
    </submittedName>
</protein>
<name>A0A219B4I2_9SPHN</name>
<dbReference type="AlphaFoldDB" id="A0A219B4I2"/>
<proteinExistence type="predicted"/>
<dbReference type="Pfam" id="PF10617">
    <property type="entry name" value="DUF2474"/>
    <property type="match status" value="1"/>
</dbReference>
<keyword evidence="3" id="KW-1185">Reference proteome</keyword>